<dbReference type="EMBL" id="JAPFRF010000007">
    <property type="protein sequence ID" value="KAJ7327311.1"/>
    <property type="molecule type" value="Genomic_DNA"/>
</dbReference>
<feature type="compositionally biased region" description="Polar residues" evidence="1">
    <location>
        <begin position="72"/>
        <end position="86"/>
    </location>
</feature>
<feature type="region of interest" description="Disordered" evidence="1">
    <location>
        <begin position="215"/>
        <end position="236"/>
    </location>
</feature>
<keyword evidence="3" id="KW-1185">Reference proteome</keyword>
<sequence>MASPEEPGPCLTRGVEGGQPPGPSVRSALLRKDSPGMEGRLRHRRHQQQPHQVRFKDLEEGSSSDKTPCASGPQQSGANPARQSWPQAKRCLLPLPSCPKRCASTAIQTSPGLQRPSEGGPFPSRSACTFAHLVGHPPGVLDQDLPPWGSTSLSEHNRHPASPQAQAGPCPPATGGPVYPLLVRPLPSGAGHAPLQAEPQRPAQDLLPLVAVRQAQQPDPSKAAQPPSPQETGDLRSRLQSLEGVLEARQEAIRVLLGVIQDLEKKEARRDGRQSYRTGQDLANCRMCQDCACVIYSVEHDFRQQEGRFQQVLSTTELEPGQRTPTAGPAATLSHHKLLPDPGPPVKAGPKKSRRRCFWFL</sequence>
<feature type="region of interest" description="Disordered" evidence="1">
    <location>
        <begin position="315"/>
        <end position="352"/>
    </location>
</feature>
<organism evidence="2 3">
    <name type="scientific">Phrynocephalus forsythii</name>
    <dbReference type="NCBI Taxonomy" id="171643"/>
    <lineage>
        <taxon>Eukaryota</taxon>
        <taxon>Metazoa</taxon>
        <taxon>Chordata</taxon>
        <taxon>Craniata</taxon>
        <taxon>Vertebrata</taxon>
        <taxon>Euteleostomi</taxon>
        <taxon>Lepidosauria</taxon>
        <taxon>Squamata</taxon>
        <taxon>Bifurcata</taxon>
        <taxon>Unidentata</taxon>
        <taxon>Episquamata</taxon>
        <taxon>Toxicofera</taxon>
        <taxon>Iguania</taxon>
        <taxon>Acrodonta</taxon>
        <taxon>Agamidae</taxon>
        <taxon>Agaminae</taxon>
        <taxon>Phrynocephalus</taxon>
    </lineage>
</organism>
<dbReference type="PANTHER" id="PTHR28682">
    <property type="entry name" value="INHIBITORY SYNAPTIC FACTOR 2A-RELATED"/>
    <property type="match status" value="1"/>
</dbReference>
<dbReference type="OrthoDB" id="8679980at2759"/>
<comment type="caution">
    <text evidence="2">The sequence shown here is derived from an EMBL/GenBank/DDBJ whole genome shotgun (WGS) entry which is preliminary data.</text>
</comment>
<evidence type="ECO:0000313" key="2">
    <source>
        <dbReference type="EMBL" id="KAJ7327311.1"/>
    </source>
</evidence>
<dbReference type="AlphaFoldDB" id="A0A9Q0XTF1"/>
<accession>A0A9Q0XTF1</accession>
<dbReference type="Pfam" id="PF15265">
    <property type="entry name" value="FAM196"/>
    <property type="match status" value="1"/>
</dbReference>
<dbReference type="Proteomes" id="UP001142489">
    <property type="component" value="Unassembled WGS sequence"/>
</dbReference>
<dbReference type="InterPro" id="IPR029337">
    <property type="entry name" value="INSYN2"/>
</dbReference>
<gene>
    <name evidence="2" type="ORF">JRQ81_017070</name>
</gene>
<feature type="region of interest" description="Disordered" evidence="1">
    <location>
        <begin position="108"/>
        <end position="176"/>
    </location>
</feature>
<evidence type="ECO:0008006" key="4">
    <source>
        <dbReference type="Google" id="ProtNLM"/>
    </source>
</evidence>
<evidence type="ECO:0000313" key="3">
    <source>
        <dbReference type="Proteomes" id="UP001142489"/>
    </source>
</evidence>
<evidence type="ECO:0000256" key="1">
    <source>
        <dbReference type="SAM" id="MobiDB-lite"/>
    </source>
</evidence>
<feature type="region of interest" description="Disordered" evidence="1">
    <location>
        <begin position="1"/>
        <end position="88"/>
    </location>
</feature>
<protein>
    <recommendedName>
        <fullName evidence="4">Protein FAM196B</fullName>
    </recommendedName>
</protein>
<reference evidence="2" key="1">
    <citation type="journal article" date="2023" name="DNA Res.">
        <title>Chromosome-level genome assembly of Phrynocephalus forsythii using third-generation DNA sequencing and Hi-C analysis.</title>
        <authorList>
            <person name="Qi Y."/>
            <person name="Zhao W."/>
            <person name="Zhao Y."/>
            <person name="Niu C."/>
            <person name="Cao S."/>
            <person name="Zhang Y."/>
        </authorList>
    </citation>
    <scope>NUCLEOTIDE SEQUENCE</scope>
    <source>
        <tissue evidence="2">Muscle</tissue>
    </source>
</reference>
<proteinExistence type="predicted"/>
<name>A0A9Q0XTF1_9SAUR</name>
<dbReference type="PANTHER" id="PTHR28682:SF6">
    <property type="entry name" value="MUCIN-5AC"/>
    <property type="match status" value="1"/>
</dbReference>